<feature type="transmembrane region" description="Helical" evidence="3">
    <location>
        <begin position="56"/>
        <end position="75"/>
    </location>
</feature>
<dbReference type="InterPro" id="IPR050469">
    <property type="entry name" value="Diguanylate_Cyclase"/>
</dbReference>
<dbReference type="Gene3D" id="3.30.70.270">
    <property type="match status" value="1"/>
</dbReference>
<feature type="transmembrane region" description="Helical" evidence="3">
    <location>
        <begin position="112"/>
        <end position="132"/>
    </location>
</feature>
<feature type="domain" description="GGDEF" evidence="4">
    <location>
        <begin position="270"/>
        <end position="398"/>
    </location>
</feature>
<dbReference type="RefSeq" id="WP_377712079.1">
    <property type="nucleotide sequence ID" value="NZ_JBHSMP010000016.1"/>
</dbReference>
<dbReference type="EMBL" id="JBHSMP010000016">
    <property type="protein sequence ID" value="MFC5430020.1"/>
    <property type="molecule type" value="Genomic_DNA"/>
</dbReference>
<dbReference type="PROSITE" id="PS50887">
    <property type="entry name" value="GGDEF"/>
    <property type="match status" value="1"/>
</dbReference>
<dbReference type="Proteomes" id="UP001596103">
    <property type="component" value="Unassembled WGS sequence"/>
</dbReference>
<keyword evidence="3" id="KW-0812">Transmembrane</keyword>
<keyword evidence="3" id="KW-0472">Membrane</keyword>
<reference evidence="6" key="1">
    <citation type="journal article" date="2019" name="Int. J. Syst. Evol. Microbiol.">
        <title>The Global Catalogue of Microorganisms (GCM) 10K type strain sequencing project: providing services to taxonomists for standard genome sequencing and annotation.</title>
        <authorList>
            <consortium name="The Broad Institute Genomics Platform"/>
            <consortium name="The Broad Institute Genome Sequencing Center for Infectious Disease"/>
            <person name="Wu L."/>
            <person name="Ma J."/>
        </authorList>
    </citation>
    <scope>NUCLEOTIDE SEQUENCE [LARGE SCALE GENOMIC DNA]</scope>
    <source>
        <strain evidence="6">CCUG 56042</strain>
    </source>
</reference>
<evidence type="ECO:0000313" key="5">
    <source>
        <dbReference type="EMBL" id="MFC5430020.1"/>
    </source>
</evidence>
<sequence length="411" mass="43513">MNNASRVPICFTFVARSAQMLSVFSLVGILIASCLMSVAILGSLIRSAVPGVRRWCAGYGLLAAAAVWIMLGGSGPNAIEILGVTFATLSAVVLLVQGTREFSGTRPVRRDELAAAIVIYVLLVYFTCVSPNANVRGVLISVALIYGRIAVGALALRHASRDATRYAGRLVAGAAWLGALVYIVRIVAIVIGVVPQLTFLEPSLWNVMFLGLAIVTLPCMSVGMVMLAHDQILQKMEMLATFDELTGALTRRAFMTKANVLCAHALKKGLPLSIAILDIDRFKAVNDSFGHAVGDRLLAHVSSVVSGQLRSCDLFGRLGGEEFAIVFADAEMSDATVLTNALRLAVERSSADVARCTLSGGVGGFTAGDTLESAMVRADTALYAAKAAGRNRVVMTSDDDENVVRDVKESC</sequence>
<dbReference type="EC" id="2.7.7.65" evidence="1"/>
<dbReference type="InterPro" id="IPR000160">
    <property type="entry name" value="GGDEF_dom"/>
</dbReference>
<feature type="transmembrane region" description="Helical" evidence="3">
    <location>
        <begin position="138"/>
        <end position="158"/>
    </location>
</feature>
<proteinExistence type="predicted"/>
<evidence type="ECO:0000259" key="4">
    <source>
        <dbReference type="PROSITE" id="PS50887"/>
    </source>
</evidence>
<dbReference type="SMART" id="SM00267">
    <property type="entry name" value="GGDEF"/>
    <property type="match status" value="1"/>
</dbReference>
<dbReference type="InterPro" id="IPR029787">
    <property type="entry name" value="Nucleotide_cyclase"/>
</dbReference>
<feature type="transmembrane region" description="Helical" evidence="3">
    <location>
        <begin position="81"/>
        <end position="100"/>
    </location>
</feature>
<evidence type="ECO:0000256" key="2">
    <source>
        <dbReference type="ARBA" id="ARBA00034247"/>
    </source>
</evidence>
<dbReference type="PROSITE" id="PS51257">
    <property type="entry name" value="PROKAR_LIPOPROTEIN"/>
    <property type="match status" value="1"/>
</dbReference>
<dbReference type="SUPFAM" id="SSF55073">
    <property type="entry name" value="Nucleotide cyclase"/>
    <property type="match status" value="1"/>
</dbReference>
<dbReference type="PANTHER" id="PTHR45138">
    <property type="entry name" value="REGULATORY COMPONENTS OF SENSORY TRANSDUCTION SYSTEM"/>
    <property type="match status" value="1"/>
</dbReference>
<dbReference type="CDD" id="cd01949">
    <property type="entry name" value="GGDEF"/>
    <property type="match status" value="1"/>
</dbReference>
<dbReference type="Pfam" id="PF00990">
    <property type="entry name" value="GGDEF"/>
    <property type="match status" value="1"/>
</dbReference>
<organism evidence="5 6">
    <name type="scientific">Paraburkholderia denitrificans</name>
    <dbReference type="NCBI Taxonomy" id="694025"/>
    <lineage>
        <taxon>Bacteria</taxon>
        <taxon>Pseudomonadati</taxon>
        <taxon>Pseudomonadota</taxon>
        <taxon>Betaproteobacteria</taxon>
        <taxon>Burkholderiales</taxon>
        <taxon>Burkholderiaceae</taxon>
        <taxon>Paraburkholderia</taxon>
    </lineage>
</organism>
<protein>
    <recommendedName>
        <fullName evidence="1">diguanylate cyclase</fullName>
        <ecNumber evidence="1">2.7.7.65</ecNumber>
    </recommendedName>
</protein>
<evidence type="ECO:0000256" key="1">
    <source>
        <dbReference type="ARBA" id="ARBA00012528"/>
    </source>
</evidence>
<gene>
    <name evidence="5" type="ORF">ACFPTO_14590</name>
</gene>
<comment type="caution">
    <text evidence="5">The sequence shown here is derived from an EMBL/GenBank/DDBJ whole genome shotgun (WGS) entry which is preliminary data.</text>
</comment>
<keyword evidence="3" id="KW-1133">Transmembrane helix</keyword>
<name>A0ABW0JAS8_9BURK</name>
<dbReference type="NCBIfam" id="TIGR00254">
    <property type="entry name" value="GGDEF"/>
    <property type="match status" value="1"/>
</dbReference>
<comment type="catalytic activity">
    <reaction evidence="2">
        <text>2 GTP = 3',3'-c-di-GMP + 2 diphosphate</text>
        <dbReference type="Rhea" id="RHEA:24898"/>
        <dbReference type="ChEBI" id="CHEBI:33019"/>
        <dbReference type="ChEBI" id="CHEBI:37565"/>
        <dbReference type="ChEBI" id="CHEBI:58805"/>
        <dbReference type="EC" id="2.7.7.65"/>
    </reaction>
</comment>
<accession>A0ABW0JAS8</accession>
<feature type="transmembrane region" description="Helical" evidence="3">
    <location>
        <begin position="20"/>
        <end position="44"/>
    </location>
</feature>
<dbReference type="InterPro" id="IPR043128">
    <property type="entry name" value="Rev_trsase/Diguanyl_cyclase"/>
</dbReference>
<dbReference type="PANTHER" id="PTHR45138:SF9">
    <property type="entry name" value="DIGUANYLATE CYCLASE DGCM-RELATED"/>
    <property type="match status" value="1"/>
</dbReference>
<evidence type="ECO:0000256" key="3">
    <source>
        <dbReference type="SAM" id="Phobius"/>
    </source>
</evidence>
<evidence type="ECO:0000313" key="6">
    <source>
        <dbReference type="Proteomes" id="UP001596103"/>
    </source>
</evidence>
<feature type="transmembrane region" description="Helical" evidence="3">
    <location>
        <begin position="170"/>
        <end position="195"/>
    </location>
</feature>
<feature type="transmembrane region" description="Helical" evidence="3">
    <location>
        <begin position="207"/>
        <end position="228"/>
    </location>
</feature>
<keyword evidence="6" id="KW-1185">Reference proteome</keyword>